<dbReference type="AlphaFoldDB" id="A0A841JQI1"/>
<reference evidence="2 3" key="1">
    <citation type="submission" date="2020-08" db="EMBL/GenBank/DDBJ databases">
        <title>Genomic Encyclopedia of Type Strains, Phase IV (KMG-IV): sequencing the most valuable type-strain genomes for metagenomic binning, comparative biology and taxonomic classification.</title>
        <authorList>
            <person name="Goeker M."/>
        </authorList>
    </citation>
    <scope>NUCLEOTIDE SEQUENCE [LARGE SCALE GENOMIC DNA]</scope>
    <source>
        <strain evidence="2 3">DSM 103733</strain>
    </source>
</reference>
<name>A0A841JQI1_9BACT</name>
<evidence type="ECO:0000259" key="1">
    <source>
        <dbReference type="Pfam" id="PF04965"/>
    </source>
</evidence>
<dbReference type="Gene3D" id="3.10.450.40">
    <property type="match status" value="1"/>
</dbReference>
<dbReference type="NCBIfam" id="TIGR03357">
    <property type="entry name" value="VI_zyme"/>
    <property type="match status" value="1"/>
</dbReference>
<protein>
    <submittedName>
        <fullName evidence="2">Type VI secretion system lysozyme-like protein</fullName>
    </submittedName>
</protein>
<organism evidence="2 3">
    <name type="scientific">Silvibacterium bohemicum</name>
    <dbReference type="NCBI Taxonomy" id="1577686"/>
    <lineage>
        <taxon>Bacteria</taxon>
        <taxon>Pseudomonadati</taxon>
        <taxon>Acidobacteriota</taxon>
        <taxon>Terriglobia</taxon>
        <taxon>Terriglobales</taxon>
        <taxon>Acidobacteriaceae</taxon>
        <taxon>Silvibacterium</taxon>
    </lineage>
</organism>
<accession>A0A841JQI1</accession>
<evidence type="ECO:0000313" key="2">
    <source>
        <dbReference type="EMBL" id="MBB6143623.1"/>
    </source>
</evidence>
<keyword evidence="3" id="KW-1185">Reference proteome</keyword>
<dbReference type="InterPro" id="IPR053176">
    <property type="entry name" value="T6SS_TssE1-like"/>
</dbReference>
<dbReference type="RefSeq" id="WP_050058768.1">
    <property type="nucleotide sequence ID" value="NZ_JACHEK010000003.1"/>
</dbReference>
<gene>
    <name evidence="2" type="ORF">HNQ77_001572</name>
</gene>
<dbReference type="SUPFAM" id="SSF160719">
    <property type="entry name" value="gpW/gp25-like"/>
    <property type="match status" value="1"/>
</dbReference>
<dbReference type="Proteomes" id="UP000538666">
    <property type="component" value="Unassembled WGS sequence"/>
</dbReference>
<comment type="caution">
    <text evidence="2">The sequence shown here is derived from an EMBL/GenBank/DDBJ whole genome shotgun (WGS) entry which is preliminary data.</text>
</comment>
<dbReference type="Pfam" id="PF04965">
    <property type="entry name" value="GPW_gp25"/>
    <property type="match status" value="1"/>
</dbReference>
<dbReference type="PANTHER" id="PTHR38595:SF1">
    <property type="entry name" value="TYPE VI SECRETION SYSTEM COMPONENT TSSE1"/>
    <property type="match status" value="1"/>
</dbReference>
<feature type="domain" description="IraD/Gp25-like" evidence="1">
    <location>
        <begin position="49"/>
        <end position="150"/>
    </location>
</feature>
<dbReference type="OrthoDB" id="119583at2"/>
<dbReference type="EMBL" id="JACHEK010000003">
    <property type="protein sequence ID" value="MBB6143623.1"/>
    <property type="molecule type" value="Genomic_DNA"/>
</dbReference>
<proteinExistence type="predicted"/>
<dbReference type="InterPro" id="IPR017737">
    <property type="entry name" value="TssE1-like"/>
</dbReference>
<sequence length="176" mass="19914">MEPRNQRGHLERHPRLVAGVPVPLFDRFDEDLDDSRILEPYRIQSLELLLESIQKEVENLLNTRLPPRQRPVTSWEPISEPQTVLDYGLPAFSPLGSGRATDSRLLKQTILRKIASFEPRLIDPQLELHSDPDDPAGMLGTLRGKVRLDNMNQPVCFPVSLRDHGESATILPAEAD</sequence>
<dbReference type="PANTHER" id="PTHR38595">
    <property type="entry name" value="CYTOPLASMIC PROTEIN-RELATED"/>
    <property type="match status" value="1"/>
</dbReference>
<dbReference type="InterPro" id="IPR007048">
    <property type="entry name" value="IraD/Gp25-like"/>
</dbReference>
<evidence type="ECO:0000313" key="3">
    <source>
        <dbReference type="Proteomes" id="UP000538666"/>
    </source>
</evidence>